<sequence length="459" mass="51025">MSVAVRKKSWEDHVSQWIGLSSGCDQLCCHGIKVEKLKSAMEENGKEDVKETTSLPECVYLEDCNDFLEVGEHLSKEIDENDNVGAEDCCASSDTGMETFALLPSSELKMKNEDLVPSQDGISSMVKTLLEEDISNTFEDTNTNDDVGENKCTEVEGGDTNHENKEVKVSVLDGMSFDEMLYGNTDLEEIDMSGEQLLHSARVAQQRRKSDGSKVVYEQNICSVMSIDPADSLHCCVSSHLEPKECTRGYQNASPLCRDIESHEESHNEANGDFNVQRDGMQEISTTNCAQSIPTKDNMSTCEGIADQVRLRRKKKFRQGRDPSRLDSMVLLIMKLDQLDQDIDNALSSPSLPRKQVFSQRYLQTTQVTRFGSENAQDISPLCLPHNNISQVQTVDYASSAQVLACGAKPKTSALPVISEKEKAALQGNRIKDCATMLKKKEKIKHHENLQADVAHSQM</sequence>
<evidence type="ECO:0008006" key="3">
    <source>
        <dbReference type="Google" id="ProtNLM"/>
    </source>
</evidence>
<protein>
    <recommendedName>
        <fullName evidence="3">Rho GTPase-activating protein 7</fullName>
    </recommendedName>
</protein>
<accession>A0A8J6K4T1</accession>
<evidence type="ECO:0000313" key="1">
    <source>
        <dbReference type="EMBL" id="KAG9479797.1"/>
    </source>
</evidence>
<name>A0A8J6K4T1_ELECQ</name>
<dbReference type="PROSITE" id="PS51257">
    <property type="entry name" value="PROKAR_LIPOPROTEIN"/>
    <property type="match status" value="1"/>
</dbReference>
<keyword evidence="2" id="KW-1185">Reference proteome</keyword>
<dbReference type="EMBL" id="WNTK01000007">
    <property type="protein sequence ID" value="KAG9479797.1"/>
    <property type="molecule type" value="Genomic_DNA"/>
</dbReference>
<reference evidence="1" key="1">
    <citation type="thesis" date="2020" institute="ProQuest LLC" country="789 East Eisenhower Parkway, Ann Arbor, MI, USA">
        <title>Comparative Genomics and Chromosome Evolution.</title>
        <authorList>
            <person name="Mudd A.B."/>
        </authorList>
    </citation>
    <scope>NUCLEOTIDE SEQUENCE</scope>
    <source>
        <strain evidence="1">HN-11 Male</strain>
        <tissue evidence="1">Kidney and liver</tissue>
    </source>
</reference>
<organism evidence="1 2">
    <name type="scientific">Eleutherodactylus coqui</name>
    <name type="common">Puerto Rican coqui</name>
    <dbReference type="NCBI Taxonomy" id="57060"/>
    <lineage>
        <taxon>Eukaryota</taxon>
        <taxon>Metazoa</taxon>
        <taxon>Chordata</taxon>
        <taxon>Craniata</taxon>
        <taxon>Vertebrata</taxon>
        <taxon>Euteleostomi</taxon>
        <taxon>Amphibia</taxon>
        <taxon>Batrachia</taxon>
        <taxon>Anura</taxon>
        <taxon>Neobatrachia</taxon>
        <taxon>Hyloidea</taxon>
        <taxon>Eleutherodactylidae</taxon>
        <taxon>Eleutherodactylinae</taxon>
        <taxon>Eleutherodactylus</taxon>
        <taxon>Eleutherodactylus</taxon>
    </lineage>
</organism>
<proteinExistence type="predicted"/>
<evidence type="ECO:0000313" key="2">
    <source>
        <dbReference type="Proteomes" id="UP000770717"/>
    </source>
</evidence>
<comment type="caution">
    <text evidence="1">The sequence shown here is derived from an EMBL/GenBank/DDBJ whole genome shotgun (WGS) entry which is preliminary data.</text>
</comment>
<dbReference type="Proteomes" id="UP000770717">
    <property type="component" value="Unassembled WGS sequence"/>
</dbReference>
<gene>
    <name evidence="1" type="ORF">GDO78_011701</name>
</gene>
<dbReference type="AlphaFoldDB" id="A0A8J6K4T1"/>
<dbReference type="OrthoDB" id="9393938at2759"/>